<organism evidence="4">
    <name type="scientific">Perkinsus marinus (strain ATCC 50983 / TXsc)</name>
    <dbReference type="NCBI Taxonomy" id="423536"/>
    <lineage>
        <taxon>Eukaryota</taxon>
        <taxon>Sar</taxon>
        <taxon>Alveolata</taxon>
        <taxon>Perkinsozoa</taxon>
        <taxon>Perkinsea</taxon>
        <taxon>Perkinsida</taxon>
        <taxon>Perkinsidae</taxon>
        <taxon>Perkinsus</taxon>
    </lineage>
</organism>
<keyword evidence="4" id="KW-1185">Reference proteome</keyword>
<dbReference type="EMBL" id="GG685191">
    <property type="protein sequence ID" value="EER00218.1"/>
    <property type="molecule type" value="Genomic_DNA"/>
</dbReference>
<dbReference type="GeneID" id="9049960"/>
<evidence type="ECO:0000313" key="4">
    <source>
        <dbReference type="Proteomes" id="UP000007800"/>
    </source>
</evidence>
<keyword evidence="2" id="KW-0732">Signal</keyword>
<accession>C5LSH7</accession>
<keyword evidence="1" id="KW-0472">Membrane</keyword>
<sequence>MIDICPLLLLLVILPTPVDADEGAGCLINWKIPEFITRDELGNVLSVETDVDACIVLSGVTFLNIFAFYALFWFIIRTFVLSTQ</sequence>
<protein>
    <submittedName>
        <fullName evidence="3">Uncharacterized protein</fullName>
    </submittedName>
</protein>
<dbReference type="RefSeq" id="XP_002767500.1">
    <property type="nucleotide sequence ID" value="XM_002767454.1"/>
</dbReference>
<evidence type="ECO:0000313" key="3">
    <source>
        <dbReference type="EMBL" id="EER00218.1"/>
    </source>
</evidence>
<proteinExistence type="predicted"/>
<dbReference type="AlphaFoldDB" id="C5LSH7"/>
<gene>
    <name evidence="3" type="ORF">Pmar_PMAR017076</name>
</gene>
<evidence type="ECO:0000256" key="2">
    <source>
        <dbReference type="SAM" id="SignalP"/>
    </source>
</evidence>
<dbReference type="Proteomes" id="UP000007800">
    <property type="component" value="Unassembled WGS sequence"/>
</dbReference>
<feature type="signal peptide" evidence="2">
    <location>
        <begin position="1"/>
        <end position="20"/>
    </location>
</feature>
<keyword evidence="1" id="KW-0812">Transmembrane</keyword>
<reference evidence="3 4" key="1">
    <citation type="submission" date="2008-07" db="EMBL/GenBank/DDBJ databases">
        <authorList>
            <person name="El-Sayed N."/>
            <person name="Caler E."/>
            <person name="Inman J."/>
            <person name="Amedeo P."/>
            <person name="Hass B."/>
            <person name="Wortman J."/>
        </authorList>
    </citation>
    <scope>NUCLEOTIDE SEQUENCE [LARGE SCALE GENOMIC DNA]</scope>
    <source>
        <strain evidence="4">ATCC 50983 / TXsc</strain>
    </source>
</reference>
<keyword evidence="1" id="KW-1133">Transmembrane helix</keyword>
<evidence type="ECO:0000256" key="1">
    <source>
        <dbReference type="SAM" id="Phobius"/>
    </source>
</evidence>
<name>C5LSH7_PERM5</name>
<feature type="chain" id="PRO_5002952532" evidence="2">
    <location>
        <begin position="21"/>
        <end position="84"/>
    </location>
</feature>
<dbReference type="InParanoid" id="C5LSH7"/>
<feature type="transmembrane region" description="Helical" evidence="1">
    <location>
        <begin position="55"/>
        <end position="76"/>
    </location>
</feature>
<dbReference type="OrthoDB" id="10364645at2759"/>